<evidence type="ECO:0000259" key="9">
    <source>
        <dbReference type="PROSITE" id="PS50850"/>
    </source>
</evidence>
<dbReference type="Gene3D" id="1.20.1720.10">
    <property type="entry name" value="Multidrug resistance protein D"/>
    <property type="match status" value="1"/>
</dbReference>
<feature type="transmembrane region" description="Helical" evidence="8">
    <location>
        <begin position="511"/>
        <end position="530"/>
    </location>
</feature>
<accession>A0A168RMZ9</accession>
<feature type="transmembrane region" description="Helical" evidence="8">
    <location>
        <begin position="112"/>
        <end position="134"/>
    </location>
</feature>
<dbReference type="PANTHER" id="PTHR23501:SF102">
    <property type="entry name" value="DRUG TRANSPORTER, PUTATIVE (AFU_ORTHOLOGUE AFUA_3G08530)-RELATED"/>
    <property type="match status" value="1"/>
</dbReference>
<dbReference type="PRINTS" id="PR01036">
    <property type="entry name" value="TCRTETB"/>
</dbReference>
<dbReference type="FunFam" id="1.20.1720.10:FF:000013">
    <property type="entry name" value="Related to multidrug resistance proteins"/>
    <property type="match status" value="1"/>
</dbReference>
<feature type="transmembrane region" description="Helical" evidence="8">
    <location>
        <begin position="47"/>
        <end position="68"/>
    </location>
</feature>
<dbReference type="InterPro" id="IPR036259">
    <property type="entry name" value="MFS_trans_sf"/>
</dbReference>
<proteinExistence type="inferred from homology"/>
<evidence type="ECO:0000256" key="4">
    <source>
        <dbReference type="ARBA" id="ARBA00022692"/>
    </source>
</evidence>
<feature type="transmembrane region" description="Helical" evidence="8">
    <location>
        <begin position="371"/>
        <end position="390"/>
    </location>
</feature>
<dbReference type="FunCoup" id="A0A168RMZ9">
    <property type="interactions" value="37"/>
</dbReference>
<feature type="transmembrane region" description="Helical" evidence="8">
    <location>
        <begin position="169"/>
        <end position="187"/>
    </location>
</feature>
<keyword evidence="3" id="KW-0813">Transport</keyword>
<feature type="transmembrane region" description="Helical" evidence="8">
    <location>
        <begin position="346"/>
        <end position="364"/>
    </location>
</feature>
<keyword evidence="6 8" id="KW-0472">Membrane</keyword>
<dbReference type="CDD" id="cd17502">
    <property type="entry name" value="MFS_Azr1_MDR_like"/>
    <property type="match status" value="1"/>
</dbReference>
<evidence type="ECO:0000313" key="10">
    <source>
        <dbReference type="EMBL" id="SAM07157.1"/>
    </source>
</evidence>
<evidence type="ECO:0000256" key="6">
    <source>
        <dbReference type="ARBA" id="ARBA00023136"/>
    </source>
</evidence>
<dbReference type="GO" id="GO:0022857">
    <property type="term" value="F:transmembrane transporter activity"/>
    <property type="evidence" value="ECO:0007669"/>
    <property type="project" value="InterPro"/>
</dbReference>
<feature type="transmembrane region" description="Helical" evidence="8">
    <location>
        <begin position="235"/>
        <end position="254"/>
    </location>
</feature>
<dbReference type="InterPro" id="IPR011701">
    <property type="entry name" value="MFS"/>
</dbReference>
<feature type="domain" description="Major facilitator superfamily (MFS) profile" evidence="9">
    <location>
        <begin position="46"/>
        <end position="535"/>
    </location>
</feature>
<reference evidence="10" key="1">
    <citation type="submission" date="2016-04" db="EMBL/GenBank/DDBJ databases">
        <authorList>
            <person name="Evans L.H."/>
            <person name="Alamgir A."/>
            <person name="Owens N."/>
            <person name="Weber N.D."/>
            <person name="Virtaneva K."/>
            <person name="Barbian K."/>
            <person name="Babar A."/>
            <person name="Rosenke K."/>
        </authorList>
    </citation>
    <scope>NUCLEOTIDE SEQUENCE [LARGE SCALE GENOMIC DNA]</scope>
    <source>
        <strain evidence="10">CBS 101.48</strain>
    </source>
</reference>
<feature type="compositionally biased region" description="Basic and acidic residues" evidence="7">
    <location>
        <begin position="540"/>
        <end position="553"/>
    </location>
</feature>
<dbReference type="Gene3D" id="1.20.1250.20">
    <property type="entry name" value="MFS general substrate transporter like domains"/>
    <property type="match status" value="1"/>
</dbReference>
<organism evidence="10">
    <name type="scientific">Absidia glauca</name>
    <name type="common">Pin mould</name>
    <dbReference type="NCBI Taxonomy" id="4829"/>
    <lineage>
        <taxon>Eukaryota</taxon>
        <taxon>Fungi</taxon>
        <taxon>Fungi incertae sedis</taxon>
        <taxon>Mucoromycota</taxon>
        <taxon>Mucoromycotina</taxon>
        <taxon>Mucoromycetes</taxon>
        <taxon>Mucorales</taxon>
        <taxon>Cunninghamellaceae</taxon>
        <taxon>Absidia</taxon>
    </lineage>
</organism>
<dbReference type="InterPro" id="IPR020846">
    <property type="entry name" value="MFS_dom"/>
</dbReference>
<keyword evidence="4 8" id="KW-0812">Transmembrane</keyword>
<dbReference type="OMA" id="FWASAAM"/>
<evidence type="ECO:0000256" key="8">
    <source>
        <dbReference type="SAM" id="Phobius"/>
    </source>
</evidence>
<feature type="transmembrane region" description="Helical" evidence="8">
    <location>
        <begin position="80"/>
        <end position="100"/>
    </location>
</feature>
<comment type="subcellular location">
    <subcellularLocation>
        <location evidence="1">Endomembrane system</location>
        <topology evidence="1">Multi-pass membrane protein</topology>
    </subcellularLocation>
</comment>
<dbReference type="EMBL" id="LT554730">
    <property type="protein sequence ID" value="SAM07157.1"/>
    <property type="molecule type" value="Genomic_DNA"/>
</dbReference>
<dbReference type="OrthoDB" id="10021397at2759"/>
<protein>
    <recommendedName>
        <fullName evidence="9">Major facilitator superfamily (MFS) profile domain-containing protein</fullName>
    </recommendedName>
</protein>
<dbReference type="InParanoid" id="A0A168RMZ9"/>
<evidence type="ECO:0000256" key="3">
    <source>
        <dbReference type="ARBA" id="ARBA00022448"/>
    </source>
</evidence>
<gene>
    <name evidence="10" type="primary">ABSGL_12796.1 scaffold 13517</name>
</gene>
<keyword evidence="5 8" id="KW-1133">Transmembrane helix</keyword>
<keyword evidence="11" id="KW-1185">Reference proteome</keyword>
<dbReference type="GO" id="GO:0012505">
    <property type="term" value="C:endomembrane system"/>
    <property type="evidence" value="ECO:0007669"/>
    <property type="project" value="UniProtKB-SubCell"/>
</dbReference>
<dbReference type="GO" id="GO:0005886">
    <property type="term" value="C:plasma membrane"/>
    <property type="evidence" value="ECO:0007669"/>
    <property type="project" value="TreeGrafter"/>
</dbReference>
<feature type="transmembrane region" description="Helical" evidence="8">
    <location>
        <begin position="402"/>
        <end position="424"/>
    </location>
</feature>
<evidence type="ECO:0000256" key="2">
    <source>
        <dbReference type="ARBA" id="ARBA00008335"/>
    </source>
</evidence>
<feature type="region of interest" description="Disordered" evidence="7">
    <location>
        <begin position="538"/>
        <end position="583"/>
    </location>
</feature>
<dbReference type="Pfam" id="PF07690">
    <property type="entry name" value="MFS_1"/>
    <property type="match status" value="1"/>
</dbReference>
<feature type="transmembrane region" description="Helical" evidence="8">
    <location>
        <begin position="266"/>
        <end position="285"/>
    </location>
</feature>
<sequence>MTDETKTPSVAPSIISTPDEKTIKEETTTELDNKALRQRKLKRGMTFLALQVALFLGALDGTIVSTCLPRIGSDFQEFTIASWVATAYILTFDAFQPLFAKFSDIFGRKWTLITGICIFLLGSLLCGVATSMIMLIVCRAIAGIGSAGIFSGVFVIISEMVPLEKRGSYQGLINAVFALASVFGPLIGGSFTDHLTWRWSFYINLPIGGVALLLLVLFLDLPTQKTSFADKLKRIDYVGTFIILVAAILFLLALNFGGEIFPWKSAAVIVPLVFTFVLVALFVVVESKFAREPILPPRLFKNRSVSSTLITNFFFGVNFFALVYYLPVYFQVVKGDSAMWSGIRLIPMQMVICFGSTGAGFLITKTGSYRPLIWAGAAILTLHVGLVSLFDVDTDFSKVYGITVVGGLGMGCMFSSTIISLQAAVEPKDICKCNGVAVVTGLGNFTRLLGAAVGIAIASSILNSGLAERLPTILPPQYVEPVIKSSLFVRDGLPAEYQAATLQAYVDSLRMIWYIMIPLTALGMISSAFVKHYNLRRPGQKKENPVSDQKESDPVDEVVVDVSPSVKGSSKIDEADPPSKPAA</sequence>
<evidence type="ECO:0000313" key="11">
    <source>
        <dbReference type="Proteomes" id="UP000078561"/>
    </source>
</evidence>
<comment type="similarity">
    <text evidence="2">Belongs to the major facilitator superfamily.</text>
</comment>
<dbReference type="Proteomes" id="UP000078561">
    <property type="component" value="Unassembled WGS sequence"/>
</dbReference>
<evidence type="ECO:0000256" key="5">
    <source>
        <dbReference type="ARBA" id="ARBA00022989"/>
    </source>
</evidence>
<dbReference type="STRING" id="4829.A0A168RMZ9"/>
<name>A0A168RMZ9_ABSGL</name>
<dbReference type="PROSITE" id="PS50850">
    <property type="entry name" value="MFS"/>
    <property type="match status" value="1"/>
</dbReference>
<dbReference type="PANTHER" id="PTHR23501">
    <property type="entry name" value="MAJOR FACILITATOR SUPERFAMILY"/>
    <property type="match status" value="1"/>
</dbReference>
<feature type="transmembrane region" description="Helical" evidence="8">
    <location>
        <begin position="199"/>
        <end position="223"/>
    </location>
</feature>
<dbReference type="AlphaFoldDB" id="A0A168RMZ9"/>
<feature type="transmembrane region" description="Helical" evidence="8">
    <location>
        <begin position="305"/>
        <end position="326"/>
    </location>
</feature>
<feature type="transmembrane region" description="Helical" evidence="8">
    <location>
        <begin position="436"/>
        <end position="462"/>
    </location>
</feature>
<evidence type="ECO:0000256" key="1">
    <source>
        <dbReference type="ARBA" id="ARBA00004127"/>
    </source>
</evidence>
<feature type="transmembrane region" description="Helical" evidence="8">
    <location>
        <begin position="140"/>
        <end position="157"/>
    </location>
</feature>
<dbReference type="SUPFAM" id="SSF103473">
    <property type="entry name" value="MFS general substrate transporter"/>
    <property type="match status" value="1"/>
</dbReference>
<evidence type="ECO:0000256" key="7">
    <source>
        <dbReference type="SAM" id="MobiDB-lite"/>
    </source>
</evidence>